<dbReference type="PROSITE" id="PS50216">
    <property type="entry name" value="DHHC"/>
    <property type="match status" value="1"/>
</dbReference>
<feature type="transmembrane region" description="Helical" evidence="7">
    <location>
        <begin position="78"/>
        <end position="99"/>
    </location>
</feature>
<dbReference type="KEGG" id="hai:109377461"/>
<dbReference type="EC" id="2.3.1.225" evidence="7"/>
<dbReference type="GO" id="GO:0006612">
    <property type="term" value="P:protein targeting to membrane"/>
    <property type="evidence" value="ECO:0007669"/>
    <property type="project" value="TreeGrafter"/>
</dbReference>
<evidence type="ECO:0000313" key="10">
    <source>
        <dbReference type="RefSeq" id="XP_019489348.1"/>
    </source>
</evidence>
<evidence type="ECO:0000256" key="2">
    <source>
        <dbReference type="ARBA" id="ARBA00022679"/>
    </source>
</evidence>
<evidence type="ECO:0000256" key="7">
    <source>
        <dbReference type="RuleBase" id="RU079119"/>
    </source>
</evidence>
<name>A0A8B7QNS0_HIPAR</name>
<dbReference type="InterPro" id="IPR039859">
    <property type="entry name" value="PFA4/ZDH16/20/ERF2-like"/>
</dbReference>
<dbReference type="GO" id="GO:0005783">
    <property type="term" value="C:endoplasmic reticulum"/>
    <property type="evidence" value="ECO:0007669"/>
    <property type="project" value="TreeGrafter"/>
</dbReference>
<proteinExistence type="inferred from homology"/>
<dbReference type="Proteomes" id="UP000694851">
    <property type="component" value="Unplaced"/>
</dbReference>
<keyword evidence="4 7" id="KW-1133">Transmembrane helix</keyword>
<comment type="subcellular location">
    <subcellularLocation>
        <location evidence="1">Membrane</location>
        <topology evidence="1">Multi-pass membrane protein</topology>
    </subcellularLocation>
</comment>
<organism evidence="9 10">
    <name type="scientific">Hipposideros armiger</name>
    <name type="common">Great Himalayan leaf-nosed bat</name>
    <dbReference type="NCBI Taxonomy" id="186990"/>
    <lineage>
        <taxon>Eukaryota</taxon>
        <taxon>Metazoa</taxon>
        <taxon>Chordata</taxon>
        <taxon>Craniata</taxon>
        <taxon>Vertebrata</taxon>
        <taxon>Euteleostomi</taxon>
        <taxon>Mammalia</taxon>
        <taxon>Eutheria</taxon>
        <taxon>Laurasiatheria</taxon>
        <taxon>Chiroptera</taxon>
        <taxon>Yinpterochiroptera</taxon>
        <taxon>Rhinolophoidea</taxon>
        <taxon>Hipposideridae</taxon>
        <taxon>Hipposideros</taxon>
    </lineage>
</organism>
<dbReference type="PANTHER" id="PTHR22883">
    <property type="entry name" value="ZINC FINGER DHHC DOMAIN CONTAINING PROTEIN"/>
    <property type="match status" value="1"/>
</dbReference>
<reference evidence="10" key="1">
    <citation type="submission" date="2025-08" db="UniProtKB">
        <authorList>
            <consortium name="RefSeq"/>
        </authorList>
    </citation>
    <scope>IDENTIFICATION</scope>
    <source>
        <tissue evidence="10">Muscle</tissue>
    </source>
</reference>
<accession>A0A8B7QNS0</accession>
<dbReference type="InterPro" id="IPR001594">
    <property type="entry name" value="Palmitoyltrfase_DHHC"/>
</dbReference>
<evidence type="ECO:0000256" key="6">
    <source>
        <dbReference type="ARBA" id="ARBA00023315"/>
    </source>
</evidence>
<protein>
    <recommendedName>
        <fullName evidence="7">Palmitoyltransferase</fullName>
        <ecNumber evidence="7">2.3.1.225</ecNumber>
    </recommendedName>
</protein>
<evidence type="ECO:0000256" key="3">
    <source>
        <dbReference type="ARBA" id="ARBA00022692"/>
    </source>
</evidence>
<gene>
    <name evidence="10" type="primary">LOC109377461</name>
</gene>
<feature type="transmembrane region" description="Helical" evidence="7">
    <location>
        <begin position="206"/>
        <end position="232"/>
    </location>
</feature>
<comment type="catalytic activity">
    <reaction evidence="7">
        <text>L-cysteinyl-[protein] + hexadecanoyl-CoA = S-hexadecanoyl-L-cysteinyl-[protein] + CoA</text>
        <dbReference type="Rhea" id="RHEA:36683"/>
        <dbReference type="Rhea" id="RHEA-COMP:10131"/>
        <dbReference type="Rhea" id="RHEA-COMP:11032"/>
        <dbReference type="ChEBI" id="CHEBI:29950"/>
        <dbReference type="ChEBI" id="CHEBI:57287"/>
        <dbReference type="ChEBI" id="CHEBI:57379"/>
        <dbReference type="ChEBI" id="CHEBI:74151"/>
        <dbReference type="EC" id="2.3.1.225"/>
    </reaction>
</comment>
<keyword evidence="6 7" id="KW-0012">Acyltransferase</keyword>
<feature type="domain" description="Palmitoyltransferase DHHC" evidence="8">
    <location>
        <begin position="161"/>
        <end position="300"/>
    </location>
</feature>
<comment type="domain">
    <text evidence="7">The DHHC domain is required for palmitoyltransferase activity.</text>
</comment>
<comment type="similarity">
    <text evidence="7">Belongs to the DHHC palmitoyltransferase family.</text>
</comment>
<dbReference type="GeneID" id="109377461"/>
<dbReference type="PANTHER" id="PTHR22883:SF22">
    <property type="entry name" value="PALMITOYLTRANSFERASE ZDHHC11-RELATED"/>
    <property type="match status" value="1"/>
</dbReference>
<evidence type="ECO:0000313" key="9">
    <source>
        <dbReference type="Proteomes" id="UP000694851"/>
    </source>
</evidence>
<evidence type="ECO:0000259" key="8">
    <source>
        <dbReference type="Pfam" id="PF01529"/>
    </source>
</evidence>
<feature type="transmembrane region" description="Helical" evidence="7">
    <location>
        <begin position="244"/>
        <end position="265"/>
    </location>
</feature>
<keyword evidence="3 7" id="KW-0812">Transmembrane</keyword>
<dbReference type="RefSeq" id="XP_019489348.1">
    <property type="nucleotide sequence ID" value="XM_019633803.1"/>
</dbReference>
<dbReference type="Pfam" id="PF01529">
    <property type="entry name" value="DHHC"/>
    <property type="match status" value="1"/>
</dbReference>
<evidence type="ECO:0000256" key="4">
    <source>
        <dbReference type="ARBA" id="ARBA00022989"/>
    </source>
</evidence>
<feature type="transmembrane region" description="Helical" evidence="7">
    <location>
        <begin position="277"/>
        <end position="299"/>
    </location>
</feature>
<dbReference type="GO" id="GO:0019706">
    <property type="term" value="F:protein-cysteine S-palmitoyltransferase activity"/>
    <property type="evidence" value="ECO:0007669"/>
    <property type="project" value="UniProtKB-EC"/>
</dbReference>
<dbReference type="OrthoDB" id="9909019at2759"/>
<evidence type="ECO:0000256" key="1">
    <source>
        <dbReference type="ARBA" id="ARBA00004141"/>
    </source>
</evidence>
<keyword evidence="9" id="KW-1185">Reference proteome</keyword>
<keyword evidence="2 7" id="KW-0808">Transferase</keyword>
<dbReference type="GO" id="GO:0016020">
    <property type="term" value="C:membrane"/>
    <property type="evidence" value="ECO:0007669"/>
    <property type="project" value="UniProtKB-SubCell"/>
</dbReference>
<dbReference type="GO" id="GO:0005794">
    <property type="term" value="C:Golgi apparatus"/>
    <property type="evidence" value="ECO:0007669"/>
    <property type="project" value="TreeGrafter"/>
</dbReference>
<evidence type="ECO:0000256" key="5">
    <source>
        <dbReference type="ARBA" id="ARBA00023136"/>
    </source>
</evidence>
<dbReference type="AlphaFoldDB" id="A0A8B7QNS0"/>
<sequence length="300" mass="33697">MVLEVDGCPLSLKNPQSLGVVDFAKVCSCMVAVARMDCCRRSHTQVIPDKVTSMAKGTLPPCWSRVNGWSKPLHPFQVVAWTVFLILVLATFCVFIPMLPREWQYITYTVSFYKVMSGVFVLHGIVHVTAVTIDPAETSVSLKIYGAPRPSFNRSHQAHVIQDQYCCLCDSIVSMKAKHCRACNKCVSGFDHHCKWMNNCVGSRNYWWFFTSVASAFTGVLCVIVIAMYIFIQHWVNPGGLRVDPHYGTIGSQGTWLLFLPFFPVRTKTPVVLSIEVFVLLLAIVSLMVLGHLFIFHICL</sequence>
<keyword evidence="5 7" id="KW-0472">Membrane</keyword>
<feature type="non-terminal residue" evidence="10">
    <location>
        <position position="300"/>
    </location>
</feature>